<name>A0A2J6WQQ0_9BACT</name>
<evidence type="ECO:0000313" key="2">
    <source>
        <dbReference type="Proteomes" id="UP000242881"/>
    </source>
</evidence>
<organism evidence="1 2">
    <name type="scientific">Calditerrivibrio nitroreducens</name>
    <dbReference type="NCBI Taxonomy" id="477976"/>
    <lineage>
        <taxon>Bacteria</taxon>
        <taxon>Pseudomonadati</taxon>
        <taxon>Deferribacterota</taxon>
        <taxon>Deferribacteres</taxon>
        <taxon>Deferribacterales</taxon>
        <taxon>Calditerrivibrionaceae</taxon>
    </lineage>
</organism>
<gene>
    <name evidence="1" type="ORF">C0187_01195</name>
</gene>
<proteinExistence type="predicted"/>
<dbReference type="PANTHER" id="PTHR36931">
    <property type="entry name" value="UPF0153 PROTEIN YEIW"/>
    <property type="match status" value="1"/>
</dbReference>
<dbReference type="AlphaFoldDB" id="A0A2J6WQQ0"/>
<evidence type="ECO:0000313" key="1">
    <source>
        <dbReference type="EMBL" id="PMP72712.1"/>
    </source>
</evidence>
<dbReference type="PANTHER" id="PTHR36931:SF1">
    <property type="entry name" value="UPF0153 PROTEIN YEIW"/>
    <property type="match status" value="1"/>
</dbReference>
<dbReference type="RefSeq" id="WP_424605181.1">
    <property type="nucleotide sequence ID" value="NZ_JBNAVA010000002.1"/>
</dbReference>
<sequence length="81" mass="9077">MSNSEIKCHMCGACCIAYDISTLNKPAGTPCPHLLPNGRCGDYEHRPQVCRSFKPDEICELISTCTLEEKIHIIHKIYGLK</sequence>
<reference evidence="1 2" key="1">
    <citation type="submission" date="2018-01" db="EMBL/GenBank/DDBJ databases">
        <title>Metagenomic assembled genomes from two thermal pools in the Uzon Caldera, Kamchatka, Russia.</title>
        <authorList>
            <person name="Wilkins L."/>
            <person name="Ettinger C."/>
        </authorList>
    </citation>
    <scope>NUCLEOTIDE SEQUENCE [LARGE SCALE GENOMIC DNA]</scope>
    <source>
        <strain evidence="1">ZAV-05</strain>
    </source>
</reference>
<protein>
    <submittedName>
        <fullName evidence="1">Zinc/iron-chelating domain-containing protein</fullName>
    </submittedName>
</protein>
<comment type="caution">
    <text evidence="1">The sequence shown here is derived from an EMBL/GenBank/DDBJ whole genome shotgun (WGS) entry which is preliminary data.</text>
</comment>
<dbReference type="Proteomes" id="UP000242881">
    <property type="component" value="Unassembled WGS sequence"/>
</dbReference>
<dbReference type="InterPro" id="IPR052572">
    <property type="entry name" value="UPF0153_domain"/>
</dbReference>
<dbReference type="EMBL" id="PNIN01000019">
    <property type="protein sequence ID" value="PMP72712.1"/>
    <property type="molecule type" value="Genomic_DNA"/>
</dbReference>
<accession>A0A2J6WQQ0</accession>